<dbReference type="PANTHER" id="PTHR42983">
    <property type="entry name" value="DINITROGENASE IRON-MOLYBDENUM COFACTOR PROTEIN-RELATED"/>
    <property type="match status" value="1"/>
</dbReference>
<sequence>MKVSVSTDNGMVSEHFGRCPEFTIVEVEDSKVVAKEVIPNPGHHPGFLPEFLKKKGVGVIIAGGMGQRAQALFSEQGIESIMGISGKVDEAVASFIAGTLKGGVSICQPGAGKGYGVEKTACDHEGEDKC</sequence>
<comment type="caution">
    <text evidence="2">The sequence shown here is derived from an EMBL/GenBank/DDBJ whole genome shotgun (WGS) entry which is preliminary data.</text>
</comment>
<feature type="domain" description="Dinitrogenase iron-molybdenum cofactor biosynthesis" evidence="1">
    <location>
        <begin position="9"/>
        <end position="96"/>
    </location>
</feature>
<protein>
    <submittedName>
        <fullName evidence="2">Dinitrogenase iron-molybdenum cofactor</fullName>
    </submittedName>
</protein>
<dbReference type="Proteomes" id="UP000231343">
    <property type="component" value="Unassembled WGS sequence"/>
</dbReference>
<dbReference type="EMBL" id="PEYM01000071">
    <property type="protein sequence ID" value="PIS29826.1"/>
    <property type="molecule type" value="Genomic_DNA"/>
</dbReference>
<accession>A0A2H0XY19</accession>
<name>A0A2H0XY19_UNCSA</name>
<dbReference type="InterPro" id="IPR033913">
    <property type="entry name" value="MTH1175_dom"/>
</dbReference>
<dbReference type="Pfam" id="PF02579">
    <property type="entry name" value="Nitro_FeMo-Co"/>
    <property type="match status" value="1"/>
</dbReference>
<evidence type="ECO:0000313" key="2">
    <source>
        <dbReference type="EMBL" id="PIS29826.1"/>
    </source>
</evidence>
<dbReference type="InterPro" id="IPR036105">
    <property type="entry name" value="DiNase_FeMo-co_biosyn_sf"/>
</dbReference>
<dbReference type="InterPro" id="IPR003731">
    <property type="entry name" value="Di-Nase_FeMo-co_biosynth"/>
</dbReference>
<dbReference type="AlphaFoldDB" id="A0A2H0XY19"/>
<dbReference type="PANTHER" id="PTHR42983:SF1">
    <property type="entry name" value="IRON-MOLYBDENUM PROTEIN"/>
    <property type="match status" value="1"/>
</dbReference>
<gene>
    <name evidence="2" type="ORF">COT42_04330</name>
</gene>
<proteinExistence type="predicted"/>
<dbReference type="CDD" id="cd00851">
    <property type="entry name" value="MTH1175"/>
    <property type="match status" value="1"/>
</dbReference>
<dbReference type="Gene3D" id="3.30.420.130">
    <property type="entry name" value="Dinitrogenase iron-molybdenum cofactor biosynthesis domain"/>
    <property type="match status" value="1"/>
</dbReference>
<dbReference type="SUPFAM" id="SSF53146">
    <property type="entry name" value="Nitrogenase accessory factor-like"/>
    <property type="match status" value="1"/>
</dbReference>
<reference evidence="2 3" key="1">
    <citation type="submission" date="2017-09" db="EMBL/GenBank/DDBJ databases">
        <title>Depth-based differentiation of microbial function through sediment-hosted aquifers and enrichment of novel symbionts in the deep terrestrial subsurface.</title>
        <authorList>
            <person name="Probst A.J."/>
            <person name="Ladd B."/>
            <person name="Jarett J.K."/>
            <person name="Geller-Mcgrath D.E."/>
            <person name="Sieber C.M."/>
            <person name="Emerson J.B."/>
            <person name="Anantharaman K."/>
            <person name="Thomas B.C."/>
            <person name="Malmstrom R."/>
            <person name="Stieglmeier M."/>
            <person name="Klingl A."/>
            <person name="Woyke T."/>
            <person name="Ryan C.M."/>
            <person name="Banfield J.F."/>
        </authorList>
    </citation>
    <scope>NUCLEOTIDE SEQUENCE [LARGE SCALE GENOMIC DNA]</scope>
    <source>
        <strain evidence="2">CG08_land_8_20_14_0_20_45_16</strain>
    </source>
</reference>
<evidence type="ECO:0000313" key="3">
    <source>
        <dbReference type="Proteomes" id="UP000231343"/>
    </source>
</evidence>
<evidence type="ECO:0000259" key="1">
    <source>
        <dbReference type="Pfam" id="PF02579"/>
    </source>
</evidence>
<organism evidence="2 3">
    <name type="scientific">Candidatus Saganbacteria bacterium CG08_land_8_20_14_0_20_45_16</name>
    <dbReference type="NCBI Taxonomy" id="2014293"/>
    <lineage>
        <taxon>Bacteria</taxon>
        <taxon>Bacillati</taxon>
        <taxon>Saganbacteria</taxon>
    </lineage>
</organism>